<dbReference type="AlphaFoldDB" id="A0AAU7JLH3"/>
<accession>A0AAU7JLH3</accession>
<evidence type="ECO:0000256" key="1">
    <source>
        <dbReference type="SAM" id="MobiDB-lite"/>
    </source>
</evidence>
<gene>
    <name evidence="2" type="ORF">ABEG18_10930</name>
</gene>
<proteinExistence type="predicted"/>
<name>A0AAU7JLH3_9HYPH</name>
<sequence>MVARQAAATLRTAQDRGVRGRCAPPHSGLFTINGKRPALQETYRRSNRFPRQLERLAVRALPLIMFISLTSAVSAKPATPPAAPEVADAAKPVKIGATMPAGAQVIVQPNGAYGIVIENSRVIVVEPKSRKVIEILESGT</sequence>
<protein>
    <recommendedName>
        <fullName evidence="3">DUF1236 domain-containing protein</fullName>
    </recommendedName>
</protein>
<reference evidence="2" key="1">
    <citation type="submission" date="2024-05" db="EMBL/GenBank/DDBJ databases">
        <authorList>
            <person name="Kim S."/>
            <person name="Heo J."/>
            <person name="Choi H."/>
            <person name="Choi Y."/>
            <person name="Kwon S.-W."/>
            <person name="Kim Y."/>
        </authorList>
    </citation>
    <scope>NUCLEOTIDE SEQUENCE</scope>
    <source>
        <strain evidence="2">KACC 23698</strain>
    </source>
</reference>
<dbReference type="RefSeq" id="WP_406858091.1">
    <property type="nucleotide sequence ID" value="NZ_CP157484.1"/>
</dbReference>
<feature type="region of interest" description="Disordered" evidence="1">
    <location>
        <begin position="8"/>
        <end position="27"/>
    </location>
</feature>
<organism evidence="2">
    <name type="scientific">Alsobacter sp. KACC 23698</name>
    <dbReference type="NCBI Taxonomy" id="3149229"/>
    <lineage>
        <taxon>Bacteria</taxon>
        <taxon>Pseudomonadati</taxon>
        <taxon>Pseudomonadota</taxon>
        <taxon>Alphaproteobacteria</taxon>
        <taxon>Hyphomicrobiales</taxon>
        <taxon>Alsobacteraceae</taxon>
        <taxon>Alsobacter</taxon>
    </lineage>
</organism>
<dbReference type="EMBL" id="CP157484">
    <property type="protein sequence ID" value="XBO41242.1"/>
    <property type="molecule type" value="Genomic_DNA"/>
</dbReference>
<evidence type="ECO:0000313" key="2">
    <source>
        <dbReference type="EMBL" id="XBO41242.1"/>
    </source>
</evidence>
<evidence type="ECO:0008006" key="3">
    <source>
        <dbReference type="Google" id="ProtNLM"/>
    </source>
</evidence>